<comment type="pathway">
    <text evidence="2 13">Cofactor biosynthesis; thiamine diphosphate biosynthesis.</text>
</comment>
<dbReference type="GO" id="GO:0009229">
    <property type="term" value="P:thiamine diphosphate biosynthetic process"/>
    <property type="evidence" value="ECO:0007669"/>
    <property type="project" value="UniProtKB-UniRule"/>
</dbReference>
<comment type="function">
    <text evidence="1 13">Catalyzes the synthesis of the hydroxymethylpyrimidine phosphate (HMP-P) moiety of thiamine from aminoimidazole ribotide (AIR) in a radical S-adenosyl-L-methionine (SAM)-dependent reaction.</text>
</comment>
<feature type="binding site" evidence="13">
    <location>
        <position position="268"/>
    </location>
    <ligand>
        <name>substrate</name>
    </ligand>
</feature>
<keyword evidence="9 13" id="KW-0411">Iron-sulfur</keyword>
<dbReference type="Pfam" id="PF01964">
    <property type="entry name" value="ThiC_Rad_SAM"/>
    <property type="match status" value="1"/>
</dbReference>
<keyword evidence="6 13" id="KW-0862">Zinc</keyword>
<feature type="binding site" evidence="13">
    <location>
        <begin position="353"/>
        <end position="355"/>
    </location>
    <ligand>
        <name>substrate</name>
    </ligand>
</feature>
<dbReference type="GO" id="GO:0008270">
    <property type="term" value="F:zinc ion binding"/>
    <property type="evidence" value="ECO:0007669"/>
    <property type="project" value="UniProtKB-UniRule"/>
</dbReference>
<dbReference type="EMBL" id="DAAURV010000027">
    <property type="protein sequence ID" value="HAF2595223.1"/>
    <property type="molecule type" value="Genomic_DNA"/>
</dbReference>
<protein>
    <recommendedName>
        <fullName evidence="13">Phosphomethylpyrimidine synthase</fullName>
        <ecNumber evidence="13">4.1.99.17</ecNumber>
    </recommendedName>
    <alternativeName>
        <fullName evidence="13">Hydroxymethylpyrimidine phosphate synthase</fullName>
        <shortName evidence="13">HMP-P synthase</shortName>
        <shortName evidence="13">HMP-phosphate synthase</shortName>
        <shortName evidence="13">HMPP synthase</shortName>
    </alternativeName>
    <alternativeName>
        <fullName evidence="13">Thiamine biosynthesis protein ThiC</fullName>
    </alternativeName>
</protein>
<feature type="binding site" evidence="13">
    <location>
        <begin position="394"/>
        <end position="397"/>
    </location>
    <ligand>
        <name>substrate</name>
    </ligand>
</feature>
<evidence type="ECO:0000256" key="12">
    <source>
        <dbReference type="ARBA" id="ARBA00061546"/>
    </source>
</evidence>
<reference evidence="15" key="1">
    <citation type="journal article" date="2018" name="Genome Biol.">
        <title>SKESA: strategic k-mer extension for scrupulous assemblies.</title>
        <authorList>
            <person name="Souvorov A."/>
            <person name="Agarwala R."/>
            <person name="Lipman D.J."/>
        </authorList>
    </citation>
    <scope>NUCLEOTIDE SEQUENCE</scope>
    <source>
        <strain evidence="15">MA.AU149 SUB-73</strain>
    </source>
</reference>
<evidence type="ECO:0000256" key="13">
    <source>
        <dbReference type="HAMAP-Rule" id="MF_00089"/>
    </source>
</evidence>
<dbReference type="GO" id="GO:0070284">
    <property type="term" value="F:phosphomethylpyrimidine synthase activity"/>
    <property type="evidence" value="ECO:0007669"/>
    <property type="project" value="UniProtKB-EC"/>
</dbReference>
<evidence type="ECO:0000256" key="1">
    <source>
        <dbReference type="ARBA" id="ARBA00003175"/>
    </source>
</evidence>
<dbReference type="Gene3D" id="3.20.20.540">
    <property type="entry name" value="Radical SAM ThiC family, central domain"/>
    <property type="match status" value="1"/>
</dbReference>
<feature type="binding site" evidence="13">
    <location>
        <position position="581"/>
    </location>
    <ligand>
        <name>[4Fe-4S] cluster</name>
        <dbReference type="ChEBI" id="CHEBI:49883"/>
        <note>4Fe-4S-S-AdoMet</note>
    </ligand>
</feature>
<evidence type="ECO:0000256" key="4">
    <source>
        <dbReference type="ARBA" id="ARBA00022691"/>
    </source>
</evidence>
<dbReference type="UniPathway" id="UPA00060"/>
<evidence type="ECO:0000256" key="9">
    <source>
        <dbReference type="ARBA" id="ARBA00023014"/>
    </source>
</evidence>
<dbReference type="PANTHER" id="PTHR30557">
    <property type="entry name" value="THIAMINE BIOSYNTHESIS PROTEIN THIC"/>
    <property type="match status" value="1"/>
</dbReference>
<dbReference type="GO" id="GO:0009228">
    <property type="term" value="P:thiamine biosynthetic process"/>
    <property type="evidence" value="ECO:0007669"/>
    <property type="project" value="UniProtKB-UniRule"/>
</dbReference>
<proteinExistence type="inferred from homology"/>
<reference evidence="15" key="2">
    <citation type="submission" date="2020-02" db="EMBL/GenBank/DDBJ databases">
        <authorList>
            <consortium name="NCBI Pathogen Detection Project"/>
        </authorList>
    </citation>
    <scope>NUCLEOTIDE SEQUENCE</scope>
    <source>
        <strain evidence="15">MA.AU149 SUB-73</strain>
    </source>
</reference>
<feature type="binding site" evidence="13">
    <location>
        <position position="501"/>
    </location>
    <ligand>
        <name>Zn(2+)</name>
        <dbReference type="ChEBI" id="CHEBI:29105"/>
    </ligand>
</feature>
<feature type="binding site" evidence="13">
    <location>
        <position position="433"/>
    </location>
    <ligand>
        <name>substrate</name>
    </ligand>
</feature>
<dbReference type="SFLD" id="SFLDG01114">
    <property type="entry name" value="phosphomethylpyrimidine_syntha"/>
    <property type="match status" value="1"/>
</dbReference>
<evidence type="ECO:0000256" key="5">
    <source>
        <dbReference type="ARBA" id="ARBA00022723"/>
    </source>
</evidence>
<keyword evidence="4 13" id="KW-0949">S-adenosyl-L-methionine</keyword>
<gene>
    <name evidence="13 15" type="primary">thiC</name>
    <name evidence="15" type="ORF">G8N62_004409</name>
</gene>
<dbReference type="GO" id="GO:0051539">
    <property type="term" value="F:4 iron, 4 sulfur cluster binding"/>
    <property type="evidence" value="ECO:0007669"/>
    <property type="project" value="UniProtKB-KW"/>
</dbReference>
<dbReference type="AlphaFoldDB" id="A0A744Q9M2"/>
<evidence type="ECO:0000313" key="15">
    <source>
        <dbReference type="EMBL" id="HAF2595223.1"/>
    </source>
</evidence>
<keyword evidence="7 13" id="KW-0784">Thiamine biosynthesis</keyword>
<dbReference type="InterPro" id="IPR037509">
    <property type="entry name" value="ThiC"/>
</dbReference>
<keyword evidence="3 13" id="KW-0004">4Fe-4S</keyword>
<dbReference type="InterPro" id="IPR038521">
    <property type="entry name" value="ThiC/Bza_core_dom"/>
</dbReference>
<dbReference type="NCBIfam" id="TIGR00190">
    <property type="entry name" value="thiC"/>
    <property type="match status" value="1"/>
</dbReference>
<feature type="binding site" evidence="13">
    <location>
        <position position="589"/>
    </location>
    <ligand>
        <name>[4Fe-4S] cluster</name>
        <dbReference type="ChEBI" id="CHEBI:49883"/>
        <note>4Fe-4S-S-AdoMet</note>
    </ligand>
</feature>
<dbReference type="EC" id="4.1.99.17" evidence="13"/>
<comment type="catalytic activity">
    <reaction evidence="11 13">
        <text>5-amino-1-(5-phospho-beta-D-ribosyl)imidazole + S-adenosyl-L-methionine = 4-amino-2-methyl-5-(phosphooxymethyl)pyrimidine + CO + 5'-deoxyadenosine + formate + L-methionine + 3 H(+)</text>
        <dbReference type="Rhea" id="RHEA:24840"/>
        <dbReference type="ChEBI" id="CHEBI:15378"/>
        <dbReference type="ChEBI" id="CHEBI:15740"/>
        <dbReference type="ChEBI" id="CHEBI:17245"/>
        <dbReference type="ChEBI" id="CHEBI:17319"/>
        <dbReference type="ChEBI" id="CHEBI:57844"/>
        <dbReference type="ChEBI" id="CHEBI:58354"/>
        <dbReference type="ChEBI" id="CHEBI:59789"/>
        <dbReference type="ChEBI" id="CHEBI:137981"/>
        <dbReference type="EC" id="4.1.99.17"/>
    </reaction>
</comment>
<keyword evidence="5 13" id="KW-0479">Metal-binding</keyword>
<keyword evidence="10 13" id="KW-0456">Lyase</keyword>
<dbReference type="InterPro" id="IPR025747">
    <property type="entry name" value="ThiC-associated_dom"/>
</dbReference>
<dbReference type="SFLD" id="SFLDF00407">
    <property type="entry name" value="phosphomethylpyrimidine_syntha"/>
    <property type="match status" value="1"/>
</dbReference>
<evidence type="ECO:0000256" key="3">
    <source>
        <dbReference type="ARBA" id="ARBA00022485"/>
    </source>
</evidence>
<evidence type="ECO:0000256" key="6">
    <source>
        <dbReference type="ARBA" id="ARBA00022833"/>
    </source>
</evidence>
<name>A0A744Q9M2_SALER</name>
<comment type="subunit">
    <text evidence="13">Homodimer.</text>
</comment>
<keyword evidence="8 13" id="KW-0408">Iron</keyword>
<dbReference type="Gene3D" id="6.10.250.620">
    <property type="match status" value="1"/>
</dbReference>
<dbReference type="FunFam" id="3.20.20.540:FF:000001">
    <property type="entry name" value="Phosphomethylpyrimidine synthase"/>
    <property type="match status" value="1"/>
</dbReference>
<accession>A0A744Q9M2</accession>
<evidence type="ECO:0000256" key="8">
    <source>
        <dbReference type="ARBA" id="ARBA00023004"/>
    </source>
</evidence>
<feature type="binding site" evidence="13">
    <location>
        <position position="437"/>
    </location>
    <ligand>
        <name>Zn(2+)</name>
        <dbReference type="ChEBI" id="CHEBI:29105"/>
    </ligand>
</feature>
<dbReference type="Pfam" id="PF13667">
    <property type="entry name" value="ThiC-associated"/>
    <property type="match status" value="1"/>
</dbReference>
<feature type="domain" description="ThiC-associated" evidence="14">
    <location>
        <begin position="27"/>
        <end position="108"/>
    </location>
</feature>
<comment type="cofactor">
    <cofactor evidence="13">
        <name>[4Fe-4S] cluster</name>
        <dbReference type="ChEBI" id="CHEBI:49883"/>
    </cofactor>
    <text evidence="13">Binds 1 [4Fe-4S] cluster per subunit. The cluster is coordinated with 3 cysteines and an exchangeable S-adenosyl-L-methionine.</text>
</comment>
<dbReference type="NCBIfam" id="NF009895">
    <property type="entry name" value="PRK13352.1"/>
    <property type="match status" value="1"/>
</dbReference>
<evidence type="ECO:0000256" key="7">
    <source>
        <dbReference type="ARBA" id="ARBA00022977"/>
    </source>
</evidence>
<evidence type="ECO:0000259" key="14">
    <source>
        <dbReference type="Pfam" id="PF13667"/>
    </source>
</evidence>
<dbReference type="GO" id="GO:0005829">
    <property type="term" value="C:cytosol"/>
    <property type="evidence" value="ECO:0007669"/>
    <property type="project" value="TreeGrafter"/>
</dbReference>
<dbReference type="InterPro" id="IPR002817">
    <property type="entry name" value="ThiC/BzaA/B"/>
</dbReference>
<feature type="binding site" evidence="13">
    <location>
        <position position="297"/>
    </location>
    <ligand>
        <name>substrate</name>
    </ligand>
</feature>
<comment type="caution">
    <text evidence="15">The sequence shown here is derived from an EMBL/GenBank/DDBJ whole genome shotgun (WGS) entry which is preliminary data.</text>
</comment>
<dbReference type="HAMAP" id="MF_00089">
    <property type="entry name" value="ThiC"/>
    <property type="match status" value="1"/>
</dbReference>
<feature type="binding site" evidence="13">
    <location>
        <position position="584"/>
    </location>
    <ligand>
        <name>[4Fe-4S] cluster</name>
        <dbReference type="ChEBI" id="CHEBI:49883"/>
        <note>4Fe-4S-S-AdoMet</note>
    </ligand>
</feature>
<sequence length="631" mass="70857">MSTTTLTRREQRAKAQHFIDTLEGTAFPNSKRIYVTGSQHDIRVPMREIQLSPTLIGGSKDNPQFEENEAVPVYDTSGPYGDPEVAINVQQGLAKLRQPWIDARNDSEELDDRSSNYTKERLADDGLDDLRFTGLLTPKRAKAGKRVTQLHYARQGIVTPEMEFIAIRENMGRERIRSEVLRHQHPGMNFGARLPENITPEFVRDEVAAGRAIIPANINHPESEPMIIGRNFLVKVNANIGNSAVTSSIEEEVEKLVWATRWGADTVMDLSTGRYIHETREWILRNSPVPIGTVPIYQALEKVNGIAEDLTWEAFRDTLLEQAEQGVDYFTIHAGVLLRYVPMTAKRLTGIVSRGGSIMAKWCLSHHKENFLFEHFREICEICAAYDVSLSLGDGLRPGSIQDANDEAQFSELHTLGELTKIAWEYDVQVMIEGPGHVPMHMIQRNMTEELESCHEAPFYTLGPLTTDIAPGYDHFTSGIGAAMIGWFGCAMLCYVTPKEHLGLPNKEDVKQGLITYKIAAHAADLAKGHPGAQIRDNAMSKARFEFRWEDQFNLALDPFTARAYHDETLPQESGKVAHFCSMCGPKFCSMKISQEVRDYAAAQTIEVGMADMSENFRAKGGEIYLKREEV</sequence>
<evidence type="ECO:0000256" key="11">
    <source>
        <dbReference type="ARBA" id="ARBA00050218"/>
    </source>
</evidence>
<dbReference type="PANTHER" id="PTHR30557:SF1">
    <property type="entry name" value="PHOSPHOMETHYLPYRIMIDINE SYNTHASE, CHLOROPLASTIC"/>
    <property type="match status" value="1"/>
</dbReference>
<feature type="binding site" evidence="13">
    <location>
        <position position="239"/>
    </location>
    <ligand>
        <name>substrate</name>
    </ligand>
</feature>
<dbReference type="NCBIfam" id="NF006763">
    <property type="entry name" value="PRK09284.1"/>
    <property type="match status" value="1"/>
</dbReference>
<evidence type="ECO:0000256" key="10">
    <source>
        <dbReference type="ARBA" id="ARBA00023239"/>
    </source>
</evidence>
<comment type="similarity">
    <text evidence="12 13">Belongs to the ThiC family.</text>
</comment>
<feature type="binding site" evidence="13">
    <location>
        <position position="460"/>
    </location>
    <ligand>
        <name>substrate</name>
    </ligand>
</feature>
<dbReference type="SFLD" id="SFLDS00113">
    <property type="entry name" value="Radical_SAM_Phosphomethylpyrim"/>
    <property type="match status" value="1"/>
</dbReference>
<evidence type="ECO:0000256" key="2">
    <source>
        <dbReference type="ARBA" id="ARBA00004948"/>
    </source>
</evidence>
<organism evidence="15">
    <name type="scientific">Salmonella enterica</name>
    <name type="common">Salmonella choleraesuis</name>
    <dbReference type="NCBI Taxonomy" id="28901"/>
    <lineage>
        <taxon>Bacteria</taxon>
        <taxon>Pseudomonadati</taxon>
        <taxon>Pseudomonadota</taxon>
        <taxon>Gammaproteobacteria</taxon>
        <taxon>Enterobacterales</taxon>
        <taxon>Enterobacteriaceae</taxon>
        <taxon>Salmonella</taxon>
    </lineage>
</organism>
<feature type="binding site" evidence="13">
    <location>
        <position position="333"/>
    </location>
    <ligand>
        <name>substrate</name>
    </ligand>
</feature>